<organism evidence="2 3">
    <name type="scientific">Nephila pilipes</name>
    <name type="common">Giant wood spider</name>
    <name type="synonym">Nephila maculata</name>
    <dbReference type="NCBI Taxonomy" id="299642"/>
    <lineage>
        <taxon>Eukaryota</taxon>
        <taxon>Metazoa</taxon>
        <taxon>Ecdysozoa</taxon>
        <taxon>Arthropoda</taxon>
        <taxon>Chelicerata</taxon>
        <taxon>Arachnida</taxon>
        <taxon>Araneae</taxon>
        <taxon>Araneomorphae</taxon>
        <taxon>Entelegynae</taxon>
        <taxon>Araneoidea</taxon>
        <taxon>Nephilidae</taxon>
        <taxon>Nephila</taxon>
    </lineage>
</organism>
<dbReference type="AlphaFoldDB" id="A0A8X6TEZ4"/>
<dbReference type="EMBL" id="BMAW01006905">
    <property type="protein sequence ID" value="GFT01175.1"/>
    <property type="molecule type" value="Genomic_DNA"/>
</dbReference>
<accession>A0A8X6TEZ4</accession>
<sequence length="119" mass="13664">MHVTFFCFELQIFERFCSVLFFSVYLTFILIHKFLDNKSNFWCKAKRENYWSDSLTNSSSSYLSAAEALFLGECLSRHVIDPSHSRCCLVPPAIKLQTAPDVKGFFIDLFSTPTITTGK</sequence>
<feature type="transmembrane region" description="Helical" evidence="1">
    <location>
        <begin position="12"/>
        <end position="31"/>
    </location>
</feature>
<evidence type="ECO:0000313" key="2">
    <source>
        <dbReference type="EMBL" id="GFT01175.1"/>
    </source>
</evidence>
<name>A0A8X6TEZ4_NEPPI</name>
<protein>
    <submittedName>
        <fullName evidence="2">Uncharacterized protein</fullName>
    </submittedName>
</protein>
<keyword evidence="1" id="KW-0472">Membrane</keyword>
<keyword evidence="1" id="KW-1133">Transmembrane helix</keyword>
<evidence type="ECO:0000313" key="3">
    <source>
        <dbReference type="Proteomes" id="UP000887013"/>
    </source>
</evidence>
<evidence type="ECO:0000256" key="1">
    <source>
        <dbReference type="SAM" id="Phobius"/>
    </source>
</evidence>
<proteinExistence type="predicted"/>
<reference evidence="2" key="1">
    <citation type="submission" date="2020-08" db="EMBL/GenBank/DDBJ databases">
        <title>Multicomponent nature underlies the extraordinary mechanical properties of spider dragline silk.</title>
        <authorList>
            <person name="Kono N."/>
            <person name="Nakamura H."/>
            <person name="Mori M."/>
            <person name="Yoshida Y."/>
            <person name="Ohtoshi R."/>
            <person name="Malay A.D."/>
            <person name="Moran D.A.P."/>
            <person name="Tomita M."/>
            <person name="Numata K."/>
            <person name="Arakawa K."/>
        </authorList>
    </citation>
    <scope>NUCLEOTIDE SEQUENCE</scope>
</reference>
<keyword evidence="1" id="KW-0812">Transmembrane</keyword>
<gene>
    <name evidence="2" type="ORF">NPIL_214911</name>
</gene>
<comment type="caution">
    <text evidence="2">The sequence shown here is derived from an EMBL/GenBank/DDBJ whole genome shotgun (WGS) entry which is preliminary data.</text>
</comment>
<keyword evidence="3" id="KW-1185">Reference proteome</keyword>
<dbReference type="Proteomes" id="UP000887013">
    <property type="component" value="Unassembled WGS sequence"/>
</dbReference>